<dbReference type="Proteomes" id="UP000001411">
    <property type="component" value="Chromosome"/>
</dbReference>
<keyword evidence="1" id="KW-0812">Transmembrane</keyword>
<name>A0A0H2VG10_STAES</name>
<organism evidence="2 3">
    <name type="scientific">Staphylococcus epidermidis (strain ATCC 12228 / FDA PCI 1200)</name>
    <dbReference type="NCBI Taxonomy" id="176280"/>
    <lineage>
        <taxon>Bacteria</taxon>
        <taxon>Bacillati</taxon>
        <taxon>Bacillota</taxon>
        <taxon>Bacilli</taxon>
        <taxon>Bacillales</taxon>
        <taxon>Staphylococcaceae</taxon>
        <taxon>Staphylococcus</taxon>
    </lineage>
</organism>
<sequence>MKQSYYSHTPQSKIKSVAINKHAHQSISIGIVFVVVIFVSVIQILLHQRLKQNAPLERLYLVPYSQLKLYLTYISVHVVILMLMLLMISLLMHQPLSILFYLKTLIIVLFYEAGIALLLFKINVLSHRIFMAIIYTVAIGIIYLWIQL</sequence>
<dbReference type="eggNOG" id="COG0842">
    <property type="taxonomic scope" value="Bacteria"/>
</dbReference>
<dbReference type="GeneID" id="50017600"/>
<dbReference type="AlphaFoldDB" id="A0A0H2VG10"/>
<feature type="transmembrane region" description="Helical" evidence="1">
    <location>
        <begin position="67"/>
        <end position="92"/>
    </location>
</feature>
<feature type="transmembrane region" description="Helical" evidence="1">
    <location>
        <begin position="27"/>
        <end position="46"/>
    </location>
</feature>
<dbReference type="KEGG" id="sep:SE_0199"/>
<proteinExistence type="predicted"/>
<evidence type="ECO:0000313" key="3">
    <source>
        <dbReference type="Proteomes" id="UP000001411"/>
    </source>
</evidence>
<dbReference type="OrthoDB" id="2456443at2"/>
<accession>A0A0H2VG10</accession>
<reference evidence="2 3" key="1">
    <citation type="journal article" date="2003" name="Mol. Microbiol.">
        <title>Genome-based analysis of virulence genes in a non-biofilm-forming Staphylococcus epidermidis strain (ATCC 12228).</title>
        <authorList>
            <person name="Zhang Y.Q."/>
            <person name="Ren S.X."/>
            <person name="Li H.L."/>
            <person name="Wang Y.X."/>
            <person name="Fu G."/>
            <person name="Yang J."/>
            <person name="Qin Z.Q."/>
            <person name="Miao Y.G."/>
            <person name="Wang W.Y."/>
            <person name="Chen R.S."/>
            <person name="Shen Y."/>
            <person name="Chen Z."/>
            <person name="Yuan Z.H."/>
            <person name="Zhao G.P."/>
            <person name="Qu D."/>
            <person name="Danchin A."/>
            <person name="Wen Y.M."/>
        </authorList>
    </citation>
    <scope>NUCLEOTIDE SEQUENCE [LARGE SCALE GENOMIC DNA]</scope>
    <source>
        <strain evidence="3">ATCC 12228 / FDA PCI 1200</strain>
    </source>
</reference>
<dbReference type="EMBL" id="AE015929">
    <property type="protein sequence ID" value="AAO03796.1"/>
    <property type="molecule type" value="Genomic_DNA"/>
</dbReference>
<dbReference type="HOGENOM" id="CLU_1757701_0_0_9"/>
<keyword evidence="1" id="KW-0472">Membrane</keyword>
<evidence type="ECO:0000256" key="1">
    <source>
        <dbReference type="SAM" id="Phobius"/>
    </source>
</evidence>
<feature type="transmembrane region" description="Helical" evidence="1">
    <location>
        <begin position="129"/>
        <end position="146"/>
    </location>
</feature>
<protein>
    <submittedName>
        <fullName evidence="2">Uncharacterized protein</fullName>
    </submittedName>
</protein>
<dbReference type="PATRIC" id="fig|176280.10.peg.180"/>
<keyword evidence="1" id="KW-1133">Transmembrane helix</keyword>
<feature type="transmembrane region" description="Helical" evidence="1">
    <location>
        <begin position="98"/>
        <end position="120"/>
    </location>
</feature>
<evidence type="ECO:0000313" key="2">
    <source>
        <dbReference type="EMBL" id="AAO03796.1"/>
    </source>
</evidence>
<gene>
    <name evidence="2" type="ordered locus">SE_0199</name>
</gene>
<dbReference type="RefSeq" id="WP_001832584.1">
    <property type="nucleotide sequence ID" value="NC_004461.1"/>
</dbReference>